<name>A0A699YN38_HAELA</name>
<sequence>MLSGGSLGGYPNASLLALASLTLPPGSLPLCSLPNSLLPSPRQQSGPWRSQPPQQAVRPQDPSLATPMAVQSGAGIQQQGSGGEAGVPAPGGGAPGQVAAPRALAGAEGSLVVGQQQQAPGWAAAAGARGLPPGLAAGPGGSGQSSQQQGGGLDGVVGAGQAEQGQGPGEGGGGGAAEAVPAAAAMAGGGQTGRYAAIRFCVVCLFRVIVPIGAVLNRHAAQSRCPLILTAAGASVEDRLASPDLLAQPDPLRDLLARLGRGPGRPPGCWSPLAPSAATTAACAAALHGRIPHSPPQSTGHNLPPRATHMEKDKENSWPHGPAWPHGGLPKQGDPQAMLGRSPTTQSQPQPPLQAPLQAQASASSSPATSAGSGSPLAAAANQPISLTYRGGA</sequence>
<dbReference type="Proteomes" id="UP000485058">
    <property type="component" value="Unassembled WGS sequence"/>
</dbReference>
<evidence type="ECO:0000313" key="2">
    <source>
        <dbReference type="EMBL" id="GFH08214.1"/>
    </source>
</evidence>
<evidence type="ECO:0000256" key="1">
    <source>
        <dbReference type="SAM" id="MobiDB-lite"/>
    </source>
</evidence>
<organism evidence="2 3">
    <name type="scientific">Haematococcus lacustris</name>
    <name type="common">Green alga</name>
    <name type="synonym">Haematococcus pluvialis</name>
    <dbReference type="NCBI Taxonomy" id="44745"/>
    <lineage>
        <taxon>Eukaryota</taxon>
        <taxon>Viridiplantae</taxon>
        <taxon>Chlorophyta</taxon>
        <taxon>core chlorophytes</taxon>
        <taxon>Chlorophyceae</taxon>
        <taxon>CS clade</taxon>
        <taxon>Chlamydomonadales</taxon>
        <taxon>Haematococcaceae</taxon>
        <taxon>Haematococcus</taxon>
    </lineage>
</organism>
<feature type="compositionally biased region" description="Low complexity" evidence="1">
    <location>
        <begin position="355"/>
        <end position="381"/>
    </location>
</feature>
<reference evidence="2 3" key="1">
    <citation type="submission" date="2020-02" db="EMBL/GenBank/DDBJ databases">
        <title>Draft genome sequence of Haematococcus lacustris strain NIES-144.</title>
        <authorList>
            <person name="Morimoto D."/>
            <person name="Nakagawa S."/>
            <person name="Yoshida T."/>
            <person name="Sawayama S."/>
        </authorList>
    </citation>
    <scope>NUCLEOTIDE SEQUENCE [LARGE SCALE GENOMIC DNA]</scope>
    <source>
        <strain evidence="2 3">NIES-144</strain>
    </source>
</reference>
<keyword evidence="3" id="KW-1185">Reference proteome</keyword>
<feature type="compositionally biased region" description="Gly residues" evidence="1">
    <location>
        <begin position="137"/>
        <end position="158"/>
    </location>
</feature>
<feature type="region of interest" description="Disordered" evidence="1">
    <location>
        <begin position="123"/>
        <end position="177"/>
    </location>
</feature>
<gene>
    <name evidence="2" type="ORF">HaLaN_03144</name>
</gene>
<feature type="region of interest" description="Disordered" evidence="1">
    <location>
        <begin position="290"/>
        <end position="393"/>
    </location>
</feature>
<feature type="compositionally biased region" description="Gly residues" evidence="1">
    <location>
        <begin position="80"/>
        <end position="95"/>
    </location>
</feature>
<feature type="compositionally biased region" description="Low complexity" evidence="1">
    <location>
        <begin position="123"/>
        <end position="136"/>
    </location>
</feature>
<feature type="compositionally biased region" description="Gly residues" evidence="1">
    <location>
        <begin position="166"/>
        <end position="176"/>
    </location>
</feature>
<feature type="region of interest" description="Disordered" evidence="1">
    <location>
        <begin position="34"/>
        <end position="99"/>
    </location>
</feature>
<evidence type="ECO:0000313" key="3">
    <source>
        <dbReference type="Proteomes" id="UP000485058"/>
    </source>
</evidence>
<dbReference type="AlphaFoldDB" id="A0A699YN38"/>
<proteinExistence type="predicted"/>
<comment type="caution">
    <text evidence="2">The sequence shown here is derived from an EMBL/GenBank/DDBJ whole genome shotgun (WGS) entry which is preliminary data.</text>
</comment>
<accession>A0A699YN38</accession>
<feature type="compositionally biased region" description="Polar residues" evidence="1">
    <location>
        <begin position="42"/>
        <end position="54"/>
    </location>
</feature>
<dbReference type="EMBL" id="BLLF01000146">
    <property type="protein sequence ID" value="GFH08214.1"/>
    <property type="molecule type" value="Genomic_DNA"/>
</dbReference>
<feature type="compositionally biased region" description="Basic and acidic residues" evidence="1">
    <location>
        <begin position="308"/>
        <end position="317"/>
    </location>
</feature>
<protein>
    <submittedName>
        <fullName evidence="2">Uncharacterized protein</fullName>
    </submittedName>
</protein>